<dbReference type="AlphaFoldDB" id="A0A2U3L2I7"/>
<dbReference type="EMBL" id="OMOD01000159">
    <property type="protein sequence ID" value="SPF46102.1"/>
    <property type="molecule type" value="Genomic_DNA"/>
</dbReference>
<keyword evidence="1" id="KW-1133">Transmembrane helix</keyword>
<keyword evidence="1" id="KW-0472">Membrane</keyword>
<evidence type="ECO:0000256" key="1">
    <source>
        <dbReference type="SAM" id="Phobius"/>
    </source>
</evidence>
<accession>A0A2U3L2I7</accession>
<dbReference type="Proteomes" id="UP000238701">
    <property type="component" value="Unassembled WGS sequence"/>
</dbReference>
<proteinExistence type="predicted"/>
<keyword evidence="1" id="KW-0812">Transmembrane</keyword>
<name>A0A2U3L2I7_9BACT</name>
<gene>
    <name evidence="2" type="ORF">SBA1_630051</name>
</gene>
<sequence>MPTQRLIRTPCASGVLQRIAVVYLISSAIVLYCGRKARWVIAAVLLLGYWALMELYPVPVYGPGVLTMDGGSHHFNDLKERSGFRRQTIASASSLLPSSQAAENSP</sequence>
<feature type="transmembrane region" description="Helical" evidence="1">
    <location>
        <begin position="39"/>
        <end position="58"/>
    </location>
</feature>
<evidence type="ECO:0000313" key="3">
    <source>
        <dbReference type="Proteomes" id="UP000238701"/>
    </source>
</evidence>
<organism evidence="2 3">
    <name type="scientific">Candidatus Sulfotelmatobacter kueseliae</name>
    <dbReference type="NCBI Taxonomy" id="2042962"/>
    <lineage>
        <taxon>Bacteria</taxon>
        <taxon>Pseudomonadati</taxon>
        <taxon>Acidobacteriota</taxon>
        <taxon>Terriglobia</taxon>
        <taxon>Terriglobales</taxon>
        <taxon>Candidatus Korobacteraceae</taxon>
        <taxon>Candidatus Sulfotelmatobacter</taxon>
    </lineage>
</organism>
<feature type="transmembrane region" description="Helical" evidence="1">
    <location>
        <begin position="15"/>
        <end position="32"/>
    </location>
</feature>
<dbReference type="OrthoDB" id="9788724at2"/>
<reference evidence="3" key="1">
    <citation type="submission" date="2018-02" db="EMBL/GenBank/DDBJ databases">
        <authorList>
            <person name="Hausmann B."/>
        </authorList>
    </citation>
    <scope>NUCLEOTIDE SEQUENCE [LARGE SCALE GENOMIC DNA]</scope>
    <source>
        <strain evidence="3">Peat soil MAG SbA1</strain>
    </source>
</reference>
<evidence type="ECO:0000313" key="2">
    <source>
        <dbReference type="EMBL" id="SPF46102.1"/>
    </source>
</evidence>
<protein>
    <submittedName>
        <fullName evidence="2">Uncharacterized protein</fullName>
    </submittedName>
</protein>